<dbReference type="EMBL" id="ASPP01020868">
    <property type="protein sequence ID" value="ETO13046.1"/>
    <property type="molecule type" value="Genomic_DNA"/>
</dbReference>
<feature type="transmembrane region" description="Helical" evidence="2">
    <location>
        <begin position="167"/>
        <end position="191"/>
    </location>
</feature>
<proteinExistence type="predicted"/>
<keyword evidence="2" id="KW-1133">Transmembrane helix</keyword>
<keyword evidence="2" id="KW-0812">Transmembrane</keyword>
<dbReference type="Proteomes" id="UP000023152">
    <property type="component" value="Unassembled WGS sequence"/>
</dbReference>
<gene>
    <name evidence="3" type="ORF">RFI_24330</name>
</gene>
<evidence type="ECO:0000256" key="2">
    <source>
        <dbReference type="SAM" id="Phobius"/>
    </source>
</evidence>
<feature type="compositionally biased region" description="Basic and acidic residues" evidence="1">
    <location>
        <begin position="13"/>
        <end position="30"/>
    </location>
</feature>
<comment type="caution">
    <text evidence="3">The sequence shown here is derived from an EMBL/GenBank/DDBJ whole genome shotgun (WGS) entry which is preliminary data.</text>
</comment>
<keyword evidence="2" id="KW-0472">Membrane</keyword>
<accession>X6MHA2</accession>
<evidence type="ECO:0000256" key="1">
    <source>
        <dbReference type="SAM" id="MobiDB-lite"/>
    </source>
</evidence>
<evidence type="ECO:0000313" key="4">
    <source>
        <dbReference type="Proteomes" id="UP000023152"/>
    </source>
</evidence>
<sequence>MSASTLQTRQRRRGVDRTANEERKKEEPKESASIVENKKTQRKTLARGWNQMQVTMGTVMKATKKKKKMTKTKCKQKKNLKEGDIKYLKKLNPDLYFKIKKTDPWRVGWVADIEDNNVCIRYAEKERGKYEEVWIGKNSGKIEIFSRSEHKVRIKTYQIVVGAVYKLYVFTVAMGPFFCLGFLNLFNCLFIRHKLTFPLAMITSNLFTKIKNPKMMYIVVFAQQRKYFILLLFLHKNLIKNEKCFENKKCDKHKMKTVYIK</sequence>
<evidence type="ECO:0000313" key="3">
    <source>
        <dbReference type="EMBL" id="ETO13046.1"/>
    </source>
</evidence>
<feature type="region of interest" description="Disordered" evidence="1">
    <location>
        <begin position="1"/>
        <end position="43"/>
    </location>
</feature>
<dbReference type="AlphaFoldDB" id="X6MHA2"/>
<name>X6MHA2_RETFI</name>
<organism evidence="3 4">
    <name type="scientific">Reticulomyxa filosa</name>
    <dbReference type="NCBI Taxonomy" id="46433"/>
    <lineage>
        <taxon>Eukaryota</taxon>
        <taxon>Sar</taxon>
        <taxon>Rhizaria</taxon>
        <taxon>Retaria</taxon>
        <taxon>Foraminifera</taxon>
        <taxon>Monothalamids</taxon>
        <taxon>Reticulomyxidae</taxon>
        <taxon>Reticulomyxa</taxon>
    </lineage>
</organism>
<protein>
    <submittedName>
        <fullName evidence="3">Uncharacterized protein</fullName>
    </submittedName>
</protein>
<keyword evidence="4" id="KW-1185">Reference proteome</keyword>
<reference evidence="3 4" key="1">
    <citation type="journal article" date="2013" name="Curr. Biol.">
        <title>The Genome of the Foraminiferan Reticulomyxa filosa.</title>
        <authorList>
            <person name="Glockner G."/>
            <person name="Hulsmann N."/>
            <person name="Schleicher M."/>
            <person name="Noegel A.A."/>
            <person name="Eichinger L."/>
            <person name="Gallinger C."/>
            <person name="Pawlowski J."/>
            <person name="Sierra R."/>
            <person name="Euteneuer U."/>
            <person name="Pillet L."/>
            <person name="Moustafa A."/>
            <person name="Platzer M."/>
            <person name="Groth M."/>
            <person name="Szafranski K."/>
            <person name="Schliwa M."/>
        </authorList>
    </citation>
    <scope>NUCLEOTIDE SEQUENCE [LARGE SCALE GENOMIC DNA]</scope>
</reference>